<comment type="caution">
    <text evidence="2">The sequence shown here is derived from an EMBL/GenBank/DDBJ whole genome shotgun (WGS) entry which is preliminary data.</text>
</comment>
<dbReference type="InterPro" id="IPR046804">
    <property type="entry name" value="DNA-PKcs_N"/>
</dbReference>
<dbReference type="Proteomes" id="UP000708148">
    <property type="component" value="Unassembled WGS sequence"/>
</dbReference>
<feature type="domain" description="DNA-PKcs N-terminal" evidence="1">
    <location>
        <begin position="54"/>
        <end position="326"/>
    </location>
</feature>
<evidence type="ECO:0000313" key="2">
    <source>
        <dbReference type="EMBL" id="CAD7703858.1"/>
    </source>
</evidence>
<dbReference type="EMBL" id="CAJHUC010002462">
    <property type="protein sequence ID" value="CAD7703858.1"/>
    <property type="molecule type" value="Genomic_DNA"/>
</dbReference>
<sequence length="326" mass="35463">MDCASAVPLVRAHLSALMTSAAGGRDAIDGRRAWEAVEDAAREACREEGDRAVMAAILLEREEGLFAFVVESLMKQGKATAAIQKEVLKYIAELLEGLGPTQGTIHAELVTEQCLRIFKSAELDSVKSATLEPVLVVLGWPLGQAALRSIDTGKMAVTYQRAYQTNRKLSATIKGDILRVLGILFEISPNEFHEGHQFSRSWLRDECTRVLSVSGSEKLVEALASGAMSALASALSTEQDSQDTASINAAYHHVKGTLNPVSVQKQTRYNGVKSGMRLLGMCATRFGWALVQDAHQLVDWLAKLRSHHNHGVRDAANQAINALFQQ</sequence>
<reference evidence="2" key="1">
    <citation type="submission" date="2020-12" db="EMBL/GenBank/DDBJ databases">
        <authorList>
            <person name="Iha C."/>
        </authorList>
    </citation>
    <scope>NUCLEOTIDE SEQUENCE</scope>
</reference>
<accession>A0A8S1JHD6</accession>
<protein>
    <recommendedName>
        <fullName evidence="1">DNA-PKcs N-terminal domain-containing protein</fullName>
    </recommendedName>
</protein>
<evidence type="ECO:0000259" key="1">
    <source>
        <dbReference type="Pfam" id="PF20500"/>
    </source>
</evidence>
<keyword evidence="3" id="KW-1185">Reference proteome</keyword>
<evidence type="ECO:0000313" key="3">
    <source>
        <dbReference type="Proteomes" id="UP000708148"/>
    </source>
</evidence>
<proteinExistence type="predicted"/>
<dbReference type="AlphaFoldDB" id="A0A8S1JHD6"/>
<gene>
    <name evidence="2" type="ORF">OSTQU699_LOCUS9215</name>
</gene>
<dbReference type="Pfam" id="PF20500">
    <property type="entry name" value="DNA-PKcs_N"/>
    <property type="match status" value="1"/>
</dbReference>
<feature type="non-terminal residue" evidence="2">
    <location>
        <position position="326"/>
    </location>
</feature>
<name>A0A8S1JHD6_9CHLO</name>
<organism evidence="2 3">
    <name type="scientific">Ostreobium quekettii</name>
    <dbReference type="NCBI Taxonomy" id="121088"/>
    <lineage>
        <taxon>Eukaryota</taxon>
        <taxon>Viridiplantae</taxon>
        <taxon>Chlorophyta</taxon>
        <taxon>core chlorophytes</taxon>
        <taxon>Ulvophyceae</taxon>
        <taxon>TCBD clade</taxon>
        <taxon>Bryopsidales</taxon>
        <taxon>Ostreobineae</taxon>
        <taxon>Ostreobiaceae</taxon>
        <taxon>Ostreobium</taxon>
    </lineage>
</organism>